<dbReference type="EMBL" id="CP154795">
    <property type="protein sequence ID" value="XAN07906.1"/>
    <property type="molecule type" value="Genomic_DNA"/>
</dbReference>
<dbReference type="Proteomes" id="UP001442841">
    <property type="component" value="Chromosome"/>
</dbReference>
<dbReference type="InterPro" id="IPR018958">
    <property type="entry name" value="Knr4/Smi1-like_dom"/>
</dbReference>
<protein>
    <recommendedName>
        <fullName evidence="1">Knr4/Smi1-like domain-containing protein</fullName>
    </recommendedName>
</protein>
<feature type="domain" description="Knr4/Smi1-like" evidence="1">
    <location>
        <begin position="149"/>
        <end position="253"/>
    </location>
</feature>
<accession>A0ABZ3FPA7</accession>
<sequence length="276" mass="31661">MIAGEDWQESDTWRPALDPDLLDSFTAIAARMGTRTGDWEVNLAPHPDDRWDPRAERILIAPGLVMALNPGDRSLWLCCRFAWAAGWRVADRHAFWPADPEPPNDPGLVVRELGYAVGLPPYRRIGEPGWAEEARRYYDLHLEDDELRPCSEAEIVAAEARCGRRLPETLRTWFAELGQHNGELKADRLRPLDPAELPPDIPEPERTRLAGALSFGNGDWLDPDPPHAYHRWVEKTYGGGEHHVESLEDFLSVYLNNYRWIPTRDRDWLTPEERGY</sequence>
<evidence type="ECO:0000313" key="3">
    <source>
        <dbReference type="Proteomes" id="UP001442841"/>
    </source>
</evidence>
<organism evidence="2 3">
    <name type="scientific">Ammonicoccus fulvus</name>
    <dbReference type="NCBI Taxonomy" id="3138240"/>
    <lineage>
        <taxon>Bacteria</taxon>
        <taxon>Bacillati</taxon>
        <taxon>Actinomycetota</taxon>
        <taxon>Actinomycetes</taxon>
        <taxon>Propionibacteriales</taxon>
        <taxon>Propionibacteriaceae</taxon>
        <taxon>Ammonicoccus</taxon>
    </lineage>
</organism>
<gene>
    <name evidence="2" type="ORF">AADG42_11510</name>
</gene>
<dbReference type="RefSeq" id="WP_425309365.1">
    <property type="nucleotide sequence ID" value="NZ_CP154795.1"/>
</dbReference>
<evidence type="ECO:0000313" key="2">
    <source>
        <dbReference type="EMBL" id="XAN07906.1"/>
    </source>
</evidence>
<name>A0ABZ3FPA7_9ACTN</name>
<keyword evidence="3" id="KW-1185">Reference proteome</keyword>
<evidence type="ECO:0000259" key="1">
    <source>
        <dbReference type="SMART" id="SM00860"/>
    </source>
</evidence>
<dbReference type="SMART" id="SM00860">
    <property type="entry name" value="SMI1_KNR4"/>
    <property type="match status" value="1"/>
</dbReference>
<proteinExistence type="predicted"/>
<reference evidence="2 3" key="1">
    <citation type="submission" date="2024-04" db="EMBL/GenBank/DDBJ databases">
        <title>Isolation of an actinomycete strain from pig manure.</title>
        <authorList>
            <person name="Gong T."/>
            <person name="Yu Z."/>
            <person name="An M."/>
            <person name="Wei C."/>
            <person name="Yang W."/>
            <person name="Liu L."/>
        </authorList>
    </citation>
    <scope>NUCLEOTIDE SEQUENCE [LARGE SCALE GENOMIC DNA]</scope>
    <source>
        <strain evidence="2 3">ZF39</strain>
    </source>
</reference>